<name>A0A6D2L397_9BRAS</name>
<dbReference type="Proteomes" id="UP000467841">
    <property type="component" value="Unassembled WGS sequence"/>
</dbReference>
<keyword evidence="2" id="KW-1185">Reference proteome</keyword>
<protein>
    <submittedName>
        <fullName evidence="1">Uncharacterized protein</fullName>
    </submittedName>
</protein>
<dbReference type="Pfam" id="PF04776">
    <property type="entry name" value="protein_MS5"/>
    <property type="match status" value="1"/>
</dbReference>
<sequence length="309" mass="34736">MDKDVMMKEVVEASDIDTFSVTALDVALPSPENERSRSGCSDATDPAQLAVYDPFHPPPDLISPSFYDYVPWEQLESQGCAAPGYKISYLPPSPPSPGIIQVEETFLGSYEEQAKDAKLVETRDKLLTSGSGQGNYYRTVILGAEDPTGNIKCKFLTRVHLAEENEGCFTVHTLDARKLPLDGFSQNWHHGPSSLWMPVWLPKNAVDKPQYYEMNDSDVQENKDWLLVYAELALYSWFGYGFRYLDALPLEVVKVFVQTTEDVEPAKAKNAIFYITFKTVAGREYNGIIKRATDGRPDRFSLEATCPMF</sequence>
<accession>A0A6D2L397</accession>
<reference evidence="1" key="1">
    <citation type="submission" date="2020-01" db="EMBL/GenBank/DDBJ databases">
        <authorList>
            <person name="Mishra B."/>
        </authorList>
    </citation>
    <scope>NUCLEOTIDE SEQUENCE [LARGE SCALE GENOMIC DNA]</scope>
</reference>
<evidence type="ECO:0000313" key="2">
    <source>
        <dbReference type="Proteomes" id="UP000467841"/>
    </source>
</evidence>
<gene>
    <name evidence="1" type="ORF">MERR_LOCUS48317</name>
</gene>
<organism evidence="1 2">
    <name type="scientific">Microthlaspi erraticum</name>
    <dbReference type="NCBI Taxonomy" id="1685480"/>
    <lineage>
        <taxon>Eukaryota</taxon>
        <taxon>Viridiplantae</taxon>
        <taxon>Streptophyta</taxon>
        <taxon>Embryophyta</taxon>
        <taxon>Tracheophyta</taxon>
        <taxon>Spermatophyta</taxon>
        <taxon>Magnoliopsida</taxon>
        <taxon>eudicotyledons</taxon>
        <taxon>Gunneridae</taxon>
        <taxon>Pentapetalae</taxon>
        <taxon>rosids</taxon>
        <taxon>malvids</taxon>
        <taxon>Brassicales</taxon>
        <taxon>Brassicaceae</taxon>
        <taxon>Coluteocarpeae</taxon>
        <taxon>Microthlaspi</taxon>
    </lineage>
</organism>
<dbReference type="EMBL" id="CACVBM020001851">
    <property type="protein sequence ID" value="CAA7061081.1"/>
    <property type="molecule type" value="Genomic_DNA"/>
</dbReference>
<comment type="caution">
    <text evidence="1">The sequence shown here is derived from an EMBL/GenBank/DDBJ whole genome shotgun (WGS) entry which is preliminary data.</text>
</comment>
<dbReference type="InterPro" id="IPR006462">
    <property type="entry name" value="MS5"/>
</dbReference>
<evidence type="ECO:0000313" key="1">
    <source>
        <dbReference type="EMBL" id="CAA7061081.1"/>
    </source>
</evidence>
<dbReference type="OrthoDB" id="1135022at2759"/>
<proteinExistence type="predicted"/>
<dbReference type="AlphaFoldDB" id="A0A6D2L397"/>